<evidence type="ECO:0000256" key="15">
    <source>
        <dbReference type="ARBA" id="ARBA00049402"/>
    </source>
</evidence>
<dbReference type="GO" id="GO:0006178">
    <property type="term" value="P:guanine salvage"/>
    <property type="evidence" value="ECO:0007669"/>
    <property type="project" value="TreeGrafter"/>
</dbReference>
<dbReference type="GO" id="GO:0004422">
    <property type="term" value="F:hypoxanthine phosphoribosyltransferase activity"/>
    <property type="evidence" value="ECO:0007669"/>
    <property type="project" value="InterPro"/>
</dbReference>
<proteinExistence type="inferred from homology"/>
<accession>A0A9E2KJ64</accession>
<dbReference type="InterPro" id="IPR005904">
    <property type="entry name" value="Hxn_phspho_trans"/>
</dbReference>
<comment type="cofactor">
    <cofactor evidence="1 16">
        <name>Mg(2+)</name>
        <dbReference type="ChEBI" id="CHEBI:18420"/>
    </cofactor>
</comment>
<dbReference type="GO" id="GO:0006166">
    <property type="term" value="P:purine ribonucleoside salvage"/>
    <property type="evidence" value="ECO:0007669"/>
    <property type="project" value="UniProtKB-KW"/>
</dbReference>
<dbReference type="EMBL" id="JAHLFH010000017">
    <property type="protein sequence ID" value="MBU3818991.1"/>
    <property type="molecule type" value="Genomic_DNA"/>
</dbReference>
<evidence type="ECO:0000256" key="1">
    <source>
        <dbReference type="ARBA" id="ARBA00001946"/>
    </source>
</evidence>
<dbReference type="GO" id="GO:0000287">
    <property type="term" value="F:magnesium ion binding"/>
    <property type="evidence" value="ECO:0007669"/>
    <property type="project" value="TreeGrafter"/>
</dbReference>
<dbReference type="AlphaFoldDB" id="A0A9E2KJ64"/>
<comment type="similarity">
    <text evidence="6 16">Belongs to the purine/pyrimidine phosphoribosyltransferase family.</text>
</comment>
<name>A0A9E2KJ64_9FIRM</name>
<dbReference type="Pfam" id="PF00156">
    <property type="entry name" value="Pribosyltran"/>
    <property type="match status" value="1"/>
</dbReference>
<dbReference type="GO" id="GO:0005829">
    <property type="term" value="C:cytosol"/>
    <property type="evidence" value="ECO:0007669"/>
    <property type="project" value="TreeGrafter"/>
</dbReference>
<evidence type="ECO:0000256" key="3">
    <source>
        <dbReference type="ARBA" id="ARBA00004496"/>
    </source>
</evidence>
<evidence type="ECO:0000256" key="12">
    <source>
        <dbReference type="ARBA" id="ARBA00022741"/>
    </source>
</evidence>
<evidence type="ECO:0000256" key="2">
    <source>
        <dbReference type="ARBA" id="ARBA00002049"/>
    </source>
</evidence>
<evidence type="ECO:0000256" key="9">
    <source>
        <dbReference type="ARBA" id="ARBA00022679"/>
    </source>
</evidence>
<comment type="pathway">
    <text evidence="5">Purine metabolism; GMP biosynthesis via salvage pathway; GMP from guanine: step 1/1.</text>
</comment>
<evidence type="ECO:0000259" key="17">
    <source>
        <dbReference type="Pfam" id="PF00156"/>
    </source>
</evidence>
<evidence type="ECO:0000256" key="4">
    <source>
        <dbReference type="ARBA" id="ARBA00004669"/>
    </source>
</evidence>
<dbReference type="EC" id="2.4.2.8" evidence="16"/>
<keyword evidence="7 16" id="KW-0963">Cytoplasm</keyword>
<dbReference type="InterPro" id="IPR029057">
    <property type="entry name" value="PRTase-like"/>
</dbReference>
<dbReference type="Gene3D" id="3.40.50.2020">
    <property type="match status" value="1"/>
</dbReference>
<comment type="function">
    <text evidence="2">Purine salvage pathway enzyme that catalyzes the transfer of the ribosyl-5-phosphate group from 5-phospho-alpha-D-ribose 1-diphosphate (PRPP) to the N9 position of the 6-oxopurines hypoxanthine and guanine to form the corresponding ribonucleotides IMP (inosine 5'-monophosphate) and GMP (guanosine 5'-monophosphate), with the release of PPi.</text>
</comment>
<reference evidence="18" key="2">
    <citation type="submission" date="2021-04" db="EMBL/GenBank/DDBJ databases">
        <authorList>
            <person name="Gilroy R."/>
        </authorList>
    </citation>
    <scope>NUCLEOTIDE SEQUENCE</scope>
    <source>
        <strain evidence="18">742</strain>
    </source>
</reference>
<comment type="catalytic activity">
    <reaction evidence="14">
        <text>GMP + diphosphate = guanine + 5-phospho-alpha-D-ribose 1-diphosphate</text>
        <dbReference type="Rhea" id="RHEA:25424"/>
        <dbReference type="ChEBI" id="CHEBI:16235"/>
        <dbReference type="ChEBI" id="CHEBI:33019"/>
        <dbReference type="ChEBI" id="CHEBI:58017"/>
        <dbReference type="ChEBI" id="CHEBI:58115"/>
        <dbReference type="EC" id="2.4.2.8"/>
    </reaction>
    <physiologicalReaction direction="right-to-left" evidence="14">
        <dbReference type="Rhea" id="RHEA:25426"/>
    </physiologicalReaction>
</comment>
<dbReference type="Proteomes" id="UP000824178">
    <property type="component" value="Unassembled WGS sequence"/>
</dbReference>
<feature type="domain" description="Phosphoribosyltransferase" evidence="17">
    <location>
        <begin position="15"/>
        <end position="162"/>
    </location>
</feature>
<evidence type="ECO:0000256" key="5">
    <source>
        <dbReference type="ARBA" id="ARBA00004676"/>
    </source>
</evidence>
<dbReference type="PANTHER" id="PTHR43340:SF1">
    <property type="entry name" value="HYPOXANTHINE PHOSPHORIBOSYLTRANSFERASE"/>
    <property type="match status" value="1"/>
</dbReference>
<evidence type="ECO:0000256" key="6">
    <source>
        <dbReference type="ARBA" id="ARBA00008391"/>
    </source>
</evidence>
<evidence type="ECO:0000313" key="18">
    <source>
        <dbReference type="EMBL" id="MBU3818991.1"/>
    </source>
</evidence>
<evidence type="ECO:0000256" key="10">
    <source>
        <dbReference type="ARBA" id="ARBA00022723"/>
    </source>
</evidence>
<dbReference type="NCBIfam" id="TIGR01203">
    <property type="entry name" value="HGPRTase"/>
    <property type="match status" value="1"/>
</dbReference>
<evidence type="ECO:0000256" key="11">
    <source>
        <dbReference type="ARBA" id="ARBA00022726"/>
    </source>
</evidence>
<dbReference type="GO" id="GO:0052657">
    <property type="term" value="F:guanine phosphoribosyltransferase activity"/>
    <property type="evidence" value="ECO:0007669"/>
    <property type="project" value="UniProtKB-ARBA"/>
</dbReference>
<sequence length="183" mass="20349">MSMHDDIKTVLVTEEQLKAKVAELGARISRDYEGKNLVLVSILKGAVVFMADLMRAVTIPCSIDFMVVSSYGGTNTQTTGLVKIVKDLDADLTGRDVLIVEDILDTGVTLSNLVPMLKMRNPSSVKICAILDKPTRRKADIQPDYEGFQVPDEFVVGYGLDYDEKYRNLPYVGVLKPQVYERT</sequence>
<keyword evidence="8 16" id="KW-0328">Glycosyltransferase</keyword>
<evidence type="ECO:0000256" key="14">
    <source>
        <dbReference type="ARBA" id="ARBA00048811"/>
    </source>
</evidence>
<dbReference type="SUPFAM" id="SSF53271">
    <property type="entry name" value="PRTase-like"/>
    <property type="match status" value="1"/>
</dbReference>
<keyword evidence="11 16" id="KW-0660">Purine salvage</keyword>
<evidence type="ECO:0000256" key="13">
    <source>
        <dbReference type="ARBA" id="ARBA00022842"/>
    </source>
</evidence>
<keyword evidence="9 16" id="KW-0808">Transferase</keyword>
<dbReference type="InterPro" id="IPR000836">
    <property type="entry name" value="PRTase_dom"/>
</dbReference>
<dbReference type="GO" id="GO:0032264">
    <property type="term" value="P:IMP salvage"/>
    <property type="evidence" value="ECO:0007669"/>
    <property type="project" value="TreeGrafter"/>
</dbReference>
<dbReference type="FunFam" id="3.40.50.2020:FF:000006">
    <property type="entry name" value="Hypoxanthine phosphoribosyltransferase"/>
    <property type="match status" value="1"/>
</dbReference>
<comment type="pathway">
    <text evidence="4 16">Purine metabolism; IMP biosynthesis via salvage pathway; IMP from hypoxanthine: step 1/1.</text>
</comment>
<reference evidence="18" key="1">
    <citation type="journal article" date="2021" name="PeerJ">
        <title>Extensive microbial diversity within the chicken gut microbiome revealed by metagenomics and culture.</title>
        <authorList>
            <person name="Gilroy R."/>
            <person name="Ravi A."/>
            <person name="Getino M."/>
            <person name="Pursley I."/>
            <person name="Horton D.L."/>
            <person name="Alikhan N.F."/>
            <person name="Baker D."/>
            <person name="Gharbi K."/>
            <person name="Hall N."/>
            <person name="Watson M."/>
            <person name="Adriaenssens E.M."/>
            <person name="Foster-Nyarko E."/>
            <person name="Jarju S."/>
            <person name="Secka A."/>
            <person name="Antonio M."/>
            <person name="Oren A."/>
            <person name="Chaudhuri R.R."/>
            <person name="La Ragione R."/>
            <person name="Hildebrand F."/>
            <person name="Pallen M.J."/>
        </authorList>
    </citation>
    <scope>NUCLEOTIDE SEQUENCE</scope>
    <source>
        <strain evidence="18">742</strain>
    </source>
</reference>
<comment type="catalytic activity">
    <reaction evidence="15">
        <text>IMP + diphosphate = hypoxanthine + 5-phospho-alpha-D-ribose 1-diphosphate</text>
        <dbReference type="Rhea" id="RHEA:17973"/>
        <dbReference type="ChEBI" id="CHEBI:17368"/>
        <dbReference type="ChEBI" id="CHEBI:33019"/>
        <dbReference type="ChEBI" id="CHEBI:58017"/>
        <dbReference type="ChEBI" id="CHEBI:58053"/>
        <dbReference type="EC" id="2.4.2.8"/>
    </reaction>
    <physiologicalReaction direction="right-to-left" evidence="15">
        <dbReference type="Rhea" id="RHEA:17975"/>
    </physiologicalReaction>
</comment>
<dbReference type="PANTHER" id="PTHR43340">
    <property type="entry name" value="HYPOXANTHINE-GUANINE PHOSPHORIBOSYLTRANSFERASE"/>
    <property type="match status" value="1"/>
</dbReference>
<evidence type="ECO:0000313" key="19">
    <source>
        <dbReference type="Proteomes" id="UP000824178"/>
    </source>
</evidence>
<organism evidence="18 19">
    <name type="scientific">Candidatus Faecalibacterium intestinavium</name>
    <dbReference type="NCBI Taxonomy" id="2838580"/>
    <lineage>
        <taxon>Bacteria</taxon>
        <taxon>Bacillati</taxon>
        <taxon>Bacillota</taxon>
        <taxon>Clostridia</taxon>
        <taxon>Eubacteriales</taxon>
        <taxon>Oscillospiraceae</taxon>
        <taxon>Faecalibacterium</taxon>
    </lineage>
</organism>
<protein>
    <recommendedName>
        <fullName evidence="16">Hypoxanthine phosphoribosyltransferase</fullName>
        <ecNumber evidence="16">2.4.2.8</ecNumber>
    </recommendedName>
</protein>
<dbReference type="InterPro" id="IPR050408">
    <property type="entry name" value="HGPRT"/>
</dbReference>
<dbReference type="GO" id="GO:0000166">
    <property type="term" value="F:nucleotide binding"/>
    <property type="evidence" value="ECO:0007669"/>
    <property type="project" value="UniProtKB-KW"/>
</dbReference>
<evidence type="ECO:0000256" key="7">
    <source>
        <dbReference type="ARBA" id="ARBA00022490"/>
    </source>
</evidence>
<gene>
    <name evidence="18" type="primary">hpt</name>
    <name evidence="18" type="ORF">H9864_01185</name>
</gene>
<dbReference type="CDD" id="cd06223">
    <property type="entry name" value="PRTases_typeI"/>
    <property type="match status" value="1"/>
</dbReference>
<keyword evidence="13 16" id="KW-0460">Magnesium</keyword>
<evidence type="ECO:0000256" key="16">
    <source>
        <dbReference type="RuleBase" id="RU364099"/>
    </source>
</evidence>
<dbReference type="GO" id="GO:0032263">
    <property type="term" value="P:GMP salvage"/>
    <property type="evidence" value="ECO:0007669"/>
    <property type="project" value="TreeGrafter"/>
</dbReference>
<keyword evidence="12 16" id="KW-0547">Nucleotide-binding</keyword>
<evidence type="ECO:0000256" key="8">
    <source>
        <dbReference type="ARBA" id="ARBA00022676"/>
    </source>
</evidence>
<keyword evidence="10 16" id="KW-0479">Metal-binding</keyword>
<dbReference type="GO" id="GO:0046100">
    <property type="term" value="P:hypoxanthine metabolic process"/>
    <property type="evidence" value="ECO:0007669"/>
    <property type="project" value="TreeGrafter"/>
</dbReference>
<comment type="subcellular location">
    <subcellularLocation>
        <location evidence="3 16">Cytoplasm</location>
    </subcellularLocation>
</comment>
<comment type="caution">
    <text evidence="18">The sequence shown here is derived from an EMBL/GenBank/DDBJ whole genome shotgun (WGS) entry which is preliminary data.</text>
</comment>